<comment type="caution">
    <text evidence="5">The sequence shown here is derived from an EMBL/GenBank/DDBJ whole genome shotgun (WGS) entry which is preliminary data.</text>
</comment>
<dbReference type="InterPro" id="IPR011991">
    <property type="entry name" value="ArsR-like_HTH"/>
</dbReference>
<feature type="domain" description="HTH arsR-type" evidence="4">
    <location>
        <begin position="12"/>
        <end position="106"/>
    </location>
</feature>
<dbReference type="InterPro" id="IPR036390">
    <property type="entry name" value="WH_DNA-bd_sf"/>
</dbReference>
<dbReference type="InterPro" id="IPR051011">
    <property type="entry name" value="Metal_resp_trans_reg"/>
</dbReference>
<dbReference type="CDD" id="cd00090">
    <property type="entry name" value="HTH_ARSR"/>
    <property type="match status" value="1"/>
</dbReference>
<keyword evidence="3" id="KW-0804">Transcription</keyword>
<accession>A0ABT9DBW9</accession>
<dbReference type="PANTHER" id="PTHR43132">
    <property type="entry name" value="ARSENICAL RESISTANCE OPERON REPRESSOR ARSR-RELATED"/>
    <property type="match status" value="1"/>
</dbReference>
<organism evidence="5 6">
    <name type="scientific">Actinotalea lenta</name>
    <dbReference type="NCBI Taxonomy" id="3064654"/>
    <lineage>
        <taxon>Bacteria</taxon>
        <taxon>Bacillati</taxon>
        <taxon>Actinomycetota</taxon>
        <taxon>Actinomycetes</taxon>
        <taxon>Micrococcales</taxon>
        <taxon>Cellulomonadaceae</taxon>
        <taxon>Actinotalea</taxon>
    </lineage>
</organism>
<dbReference type="SMART" id="SM00418">
    <property type="entry name" value="HTH_ARSR"/>
    <property type="match status" value="1"/>
</dbReference>
<gene>
    <name evidence="5" type="ORF">Q6348_05720</name>
</gene>
<reference evidence="5 6" key="1">
    <citation type="submission" date="2023-07" db="EMBL/GenBank/DDBJ databases">
        <title>Description of novel actinomycetes strains, isolated from tidal flat sediment.</title>
        <authorList>
            <person name="Lu C."/>
        </authorList>
    </citation>
    <scope>NUCLEOTIDE SEQUENCE [LARGE SCALE GENOMIC DNA]</scope>
    <source>
        <strain evidence="5 6">SYSU T00b441</strain>
    </source>
</reference>
<dbReference type="InterPro" id="IPR001845">
    <property type="entry name" value="HTH_ArsR_DNA-bd_dom"/>
</dbReference>
<dbReference type="RefSeq" id="WP_304600337.1">
    <property type="nucleotide sequence ID" value="NZ_JAUQYP010000001.1"/>
</dbReference>
<evidence type="ECO:0000313" key="5">
    <source>
        <dbReference type="EMBL" id="MDO8106693.1"/>
    </source>
</evidence>
<dbReference type="EMBL" id="JAUQYP010000001">
    <property type="protein sequence ID" value="MDO8106693.1"/>
    <property type="molecule type" value="Genomic_DNA"/>
</dbReference>
<dbReference type="Proteomes" id="UP001232536">
    <property type="component" value="Unassembled WGS sequence"/>
</dbReference>
<proteinExistence type="predicted"/>
<evidence type="ECO:0000256" key="2">
    <source>
        <dbReference type="ARBA" id="ARBA00023125"/>
    </source>
</evidence>
<evidence type="ECO:0000259" key="4">
    <source>
        <dbReference type="PROSITE" id="PS50987"/>
    </source>
</evidence>
<evidence type="ECO:0000256" key="3">
    <source>
        <dbReference type="ARBA" id="ARBA00023163"/>
    </source>
</evidence>
<sequence length="117" mass="12660">MSADAQTPSEAVDPTYVEIAVEVFAMLADATRLRIVLALSAGEHTVGELAEAVGKSPTSVSQHLAKLRLARMVAARQDGNHAYYRLINDHAGRLVVDALQQAEHAVEATPRHHREQA</sequence>
<name>A0ABT9DBW9_9CELL</name>
<evidence type="ECO:0000313" key="6">
    <source>
        <dbReference type="Proteomes" id="UP001232536"/>
    </source>
</evidence>
<dbReference type="Gene3D" id="1.10.10.10">
    <property type="entry name" value="Winged helix-like DNA-binding domain superfamily/Winged helix DNA-binding domain"/>
    <property type="match status" value="1"/>
</dbReference>
<dbReference type="SUPFAM" id="SSF46785">
    <property type="entry name" value="Winged helix' DNA-binding domain"/>
    <property type="match status" value="1"/>
</dbReference>
<dbReference type="PRINTS" id="PR00778">
    <property type="entry name" value="HTHARSR"/>
</dbReference>
<dbReference type="PANTHER" id="PTHR43132:SF8">
    <property type="entry name" value="HTH-TYPE TRANSCRIPTIONAL REGULATOR KMTR"/>
    <property type="match status" value="1"/>
</dbReference>
<keyword evidence="6" id="KW-1185">Reference proteome</keyword>
<evidence type="ECO:0000256" key="1">
    <source>
        <dbReference type="ARBA" id="ARBA00023015"/>
    </source>
</evidence>
<dbReference type="Pfam" id="PF01022">
    <property type="entry name" value="HTH_5"/>
    <property type="match status" value="1"/>
</dbReference>
<protein>
    <submittedName>
        <fullName evidence="5">Metalloregulator ArsR/SmtB family transcription factor</fullName>
    </submittedName>
</protein>
<keyword evidence="2" id="KW-0238">DNA-binding</keyword>
<keyword evidence="1" id="KW-0805">Transcription regulation</keyword>
<dbReference type="InterPro" id="IPR036388">
    <property type="entry name" value="WH-like_DNA-bd_sf"/>
</dbReference>
<dbReference type="NCBIfam" id="NF033788">
    <property type="entry name" value="HTH_metalloreg"/>
    <property type="match status" value="1"/>
</dbReference>
<dbReference type="PROSITE" id="PS50987">
    <property type="entry name" value="HTH_ARSR_2"/>
    <property type="match status" value="1"/>
</dbReference>